<accession>A0ABZ2MGC7</accession>
<organism evidence="5 6">
    <name type="scientific">Janibacter alittae</name>
    <dbReference type="NCBI Taxonomy" id="3115209"/>
    <lineage>
        <taxon>Bacteria</taxon>
        <taxon>Bacillati</taxon>
        <taxon>Actinomycetota</taxon>
        <taxon>Actinomycetes</taxon>
        <taxon>Micrococcales</taxon>
        <taxon>Intrasporangiaceae</taxon>
        <taxon>Janibacter</taxon>
    </lineage>
</organism>
<keyword evidence="1 5" id="KW-0489">Methyltransferase</keyword>
<dbReference type="RefSeq" id="WP_338748878.1">
    <property type="nucleotide sequence ID" value="NZ_CP144913.1"/>
</dbReference>
<feature type="domain" description="Methyltransferase type 11" evidence="4">
    <location>
        <begin position="64"/>
        <end position="158"/>
    </location>
</feature>
<protein>
    <submittedName>
        <fullName evidence="5">Class I SAM-dependent methyltransferase</fullName>
        <ecNumber evidence="5">2.1.1.-</ecNumber>
    </submittedName>
</protein>
<dbReference type="Pfam" id="PF08241">
    <property type="entry name" value="Methyltransf_11"/>
    <property type="match status" value="1"/>
</dbReference>
<evidence type="ECO:0000259" key="4">
    <source>
        <dbReference type="Pfam" id="PF08241"/>
    </source>
</evidence>
<evidence type="ECO:0000313" key="5">
    <source>
        <dbReference type="EMBL" id="WXB76111.1"/>
    </source>
</evidence>
<reference evidence="5 6" key="1">
    <citation type="submission" date="2024-02" db="EMBL/GenBank/DDBJ databases">
        <title>Janibacter sp. nov., isolated from gut of marine sandworm.</title>
        <authorList>
            <person name="Kim B."/>
            <person name="Jun M.O."/>
            <person name="Shin N.-R."/>
        </authorList>
    </citation>
    <scope>NUCLEOTIDE SEQUENCE [LARGE SCALE GENOMIC DNA]</scope>
    <source>
        <strain evidence="5 6">A1S7</strain>
    </source>
</reference>
<evidence type="ECO:0000256" key="2">
    <source>
        <dbReference type="ARBA" id="ARBA00022679"/>
    </source>
</evidence>
<dbReference type="InterPro" id="IPR029063">
    <property type="entry name" value="SAM-dependent_MTases_sf"/>
</dbReference>
<dbReference type="EC" id="2.1.1.-" evidence="5"/>
<dbReference type="Proteomes" id="UP001382727">
    <property type="component" value="Chromosome"/>
</dbReference>
<gene>
    <name evidence="5" type="ORF">V1351_14380</name>
</gene>
<dbReference type="InterPro" id="IPR013216">
    <property type="entry name" value="Methyltransf_11"/>
</dbReference>
<name>A0ABZ2MGC7_9MICO</name>
<evidence type="ECO:0000256" key="3">
    <source>
        <dbReference type="ARBA" id="ARBA00022691"/>
    </source>
</evidence>
<dbReference type="EMBL" id="CP144913">
    <property type="protein sequence ID" value="WXB76111.1"/>
    <property type="molecule type" value="Genomic_DNA"/>
</dbReference>
<sequence>MNTDTSATVRSAGAGLQARIDDYWDRRARVYDEAQHRDGRDAVDRDLWGRVWSSALPPAPARVLDLGTGSGHAAFVLADLGYDVTGVDSSAGMLDIARARAEAAKGAPPTFVLGDAIDPPVDGGFDVVVSRYLMWTLREPLVALQRWRGLLRPGGVLAVVDSTWFDAGLEGSPSEFVDSYAAVMDDLPLATAHSIEATTELVTAAGFSDATSRPLTGVLDVDRRLGVAPGHRPRLQHLVRGTA</sequence>
<dbReference type="PANTHER" id="PTHR43464">
    <property type="entry name" value="METHYLTRANSFERASE"/>
    <property type="match status" value="1"/>
</dbReference>
<dbReference type="SUPFAM" id="SSF53335">
    <property type="entry name" value="S-adenosyl-L-methionine-dependent methyltransferases"/>
    <property type="match status" value="1"/>
</dbReference>
<dbReference type="CDD" id="cd02440">
    <property type="entry name" value="AdoMet_MTases"/>
    <property type="match status" value="1"/>
</dbReference>
<keyword evidence="2 5" id="KW-0808">Transferase</keyword>
<proteinExistence type="predicted"/>
<keyword evidence="6" id="KW-1185">Reference proteome</keyword>
<evidence type="ECO:0000313" key="6">
    <source>
        <dbReference type="Proteomes" id="UP001382727"/>
    </source>
</evidence>
<dbReference type="GO" id="GO:0032259">
    <property type="term" value="P:methylation"/>
    <property type="evidence" value="ECO:0007669"/>
    <property type="project" value="UniProtKB-KW"/>
</dbReference>
<dbReference type="PANTHER" id="PTHR43464:SF19">
    <property type="entry name" value="UBIQUINONE BIOSYNTHESIS O-METHYLTRANSFERASE, MITOCHONDRIAL"/>
    <property type="match status" value="1"/>
</dbReference>
<dbReference type="Gene3D" id="3.40.50.150">
    <property type="entry name" value="Vaccinia Virus protein VP39"/>
    <property type="match status" value="1"/>
</dbReference>
<keyword evidence="3" id="KW-0949">S-adenosyl-L-methionine</keyword>
<dbReference type="GO" id="GO:0008168">
    <property type="term" value="F:methyltransferase activity"/>
    <property type="evidence" value="ECO:0007669"/>
    <property type="project" value="UniProtKB-KW"/>
</dbReference>
<evidence type="ECO:0000256" key="1">
    <source>
        <dbReference type="ARBA" id="ARBA00022603"/>
    </source>
</evidence>